<proteinExistence type="predicted"/>
<feature type="non-terminal residue" evidence="1">
    <location>
        <position position="23"/>
    </location>
</feature>
<sequence>VFIDIVHQLLNIHLIPHLTDETT</sequence>
<organism evidence="1">
    <name type="scientific">marine metagenome</name>
    <dbReference type="NCBI Taxonomy" id="408172"/>
    <lineage>
        <taxon>unclassified sequences</taxon>
        <taxon>metagenomes</taxon>
        <taxon>ecological metagenomes</taxon>
    </lineage>
</organism>
<feature type="non-terminal residue" evidence="1">
    <location>
        <position position="1"/>
    </location>
</feature>
<name>A0A383BA76_9ZZZZ</name>
<dbReference type="EMBL" id="UINC01198640">
    <property type="protein sequence ID" value="SVE16690.1"/>
    <property type="molecule type" value="Genomic_DNA"/>
</dbReference>
<protein>
    <submittedName>
        <fullName evidence="1">Uncharacterized protein</fullName>
    </submittedName>
</protein>
<dbReference type="AlphaFoldDB" id="A0A383BA76"/>
<reference evidence="1" key="1">
    <citation type="submission" date="2018-05" db="EMBL/GenBank/DDBJ databases">
        <authorList>
            <person name="Lanie J.A."/>
            <person name="Ng W.-L."/>
            <person name="Kazmierczak K.M."/>
            <person name="Andrzejewski T.M."/>
            <person name="Davidsen T.M."/>
            <person name="Wayne K.J."/>
            <person name="Tettelin H."/>
            <person name="Glass J.I."/>
            <person name="Rusch D."/>
            <person name="Podicherti R."/>
            <person name="Tsui H.-C.T."/>
            <person name="Winkler M.E."/>
        </authorList>
    </citation>
    <scope>NUCLEOTIDE SEQUENCE</scope>
</reference>
<gene>
    <name evidence="1" type="ORF">METZ01_LOCUS469544</name>
</gene>
<evidence type="ECO:0000313" key="1">
    <source>
        <dbReference type="EMBL" id="SVE16690.1"/>
    </source>
</evidence>
<accession>A0A383BA76</accession>